<comment type="caution">
    <text evidence="2">The sequence shown here is derived from an EMBL/GenBank/DDBJ whole genome shotgun (WGS) entry which is preliminary data.</text>
</comment>
<feature type="region of interest" description="Disordered" evidence="1">
    <location>
        <begin position="401"/>
        <end position="438"/>
    </location>
</feature>
<evidence type="ECO:0000313" key="3">
    <source>
        <dbReference type="Proteomes" id="UP000530660"/>
    </source>
</evidence>
<name>A0A7J7IQX2_9RHOD</name>
<dbReference type="EMBL" id="VWRR01000002">
    <property type="protein sequence ID" value="KAF6004751.1"/>
    <property type="molecule type" value="Genomic_DNA"/>
</dbReference>
<dbReference type="Gene3D" id="2.30.110.10">
    <property type="entry name" value="Electron Transport, Fmn-binding Protein, Chain A"/>
    <property type="match status" value="1"/>
</dbReference>
<protein>
    <submittedName>
        <fullName evidence="2">Uncharacterized protein</fullName>
    </submittedName>
</protein>
<reference evidence="2 3" key="1">
    <citation type="journal article" date="2020" name="J. Phycol.">
        <title>Comparative genome analysis reveals Cyanidiococcus gen. nov., a new extremophilic red algal genus sister to Cyanidioschyzon (Cyanidioschyzonaceae, Rhodophyta).</title>
        <authorList>
            <person name="Liu S.-L."/>
            <person name="Chiang Y.-R."/>
            <person name="Yoon H.S."/>
            <person name="Fu H.-Y."/>
        </authorList>
    </citation>
    <scope>NUCLEOTIDE SEQUENCE [LARGE SCALE GENOMIC DNA]</scope>
    <source>
        <strain evidence="2 3">THAL066</strain>
    </source>
</reference>
<feature type="compositionally biased region" description="Polar residues" evidence="1">
    <location>
        <begin position="402"/>
        <end position="414"/>
    </location>
</feature>
<keyword evidence="3" id="KW-1185">Reference proteome</keyword>
<proteinExistence type="predicted"/>
<dbReference type="InterPro" id="IPR012349">
    <property type="entry name" value="Split_barrel_FMN-bd"/>
</dbReference>
<gene>
    <name evidence="2" type="ORF">F1559_000955</name>
</gene>
<accession>A0A7J7IQX2</accession>
<organism evidence="2 3">
    <name type="scientific">Cyanidiococcus yangmingshanensis</name>
    <dbReference type="NCBI Taxonomy" id="2690220"/>
    <lineage>
        <taxon>Eukaryota</taxon>
        <taxon>Rhodophyta</taxon>
        <taxon>Bangiophyceae</taxon>
        <taxon>Cyanidiales</taxon>
        <taxon>Cyanidiaceae</taxon>
        <taxon>Cyanidiococcus</taxon>
    </lineage>
</organism>
<evidence type="ECO:0000256" key="1">
    <source>
        <dbReference type="SAM" id="MobiDB-lite"/>
    </source>
</evidence>
<sequence length="438" mass="47779">MPRPIFVLTPASVQADQPLGAWVALVDTLAVCSLSPPRVTFHIMQSTGPLHTGLQHVASGRSSDSSTADGTVVQSAVDEMAADPHSCFYMYLLTRAHQTQVEHFMHLTRRRGRTRVCGTPVPTAGLPVNADETLDTPTLRISIHDQYPLSAETHECIVVANVHQVLPGSQHALRLLLFMRNQLGSTSMQLPTELFCTQVPHPSEALRLFTSSLPKSVAVLTLEEADHRVHWVVLTSLRWSACHESAWLSCNIQKESKVAQKLRQAFEYRPGDAAASTGSEPILVGIQLLHGRSTLLATQSEDSSSNIAFDTEYRTVVRKSTWLAAPTRTTPLRIRGRSQDAIAVIGAKVCALYACDDHEILIMQPCAAFVDESHLSHGVLIRCNAKYRALRIASTGFAVDTVNPSEQPASSRGKTPSDADESSSGCERGMTRAIHANR</sequence>
<dbReference type="AlphaFoldDB" id="A0A7J7IQX2"/>
<dbReference type="Proteomes" id="UP000530660">
    <property type="component" value="Unassembled WGS sequence"/>
</dbReference>
<evidence type="ECO:0000313" key="2">
    <source>
        <dbReference type="EMBL" id="KAF6004751.1"/>
    </source>
</evidence>